<gene>
    <name evidence="1" type="ORF">SELMODRAFT_441127</name>
</gene>
<evidence type="ECO:0000313" key="2">
    <source>
        <dbReference type="Proteomes" id="UP000001514"/>
    </source>
</evidence>
<dbReference type="AlphaFoldDB" id="D8RGR3"/>
<sequence>MYVLRGDGEVDRRRQSQMRLRGMLGRGREPLKGNNNLYLRLARQEEEDHPPEEESCLVALDPALWKGLPALLLLKILVDHLPLDRLFRLADGDWELTAAILAQPLKRDKYALLLPNQSLVLHNFGGVEESSASTPRDLPPRWKRFRIRLDERDGQSSSQRRLLAVSPRGLLVLYCTTGEGDAGNRHSLLCYSLDPEQPQHQASVLLPAEYDHDGGGVQACQVVHPGCKDDQWWYQIVILYAAGSKALVFDSRSLSWNTVRTASAAERDVFITSSCEAIHLPTKSIAHVVLPLGLHCQLPEAIQTQDSTYLFLVAAIGKATADYRWARTPALDAANGIHENSPVVLGGLRMDGETGDWELLPGPRDEVCRALVLPELWCLGVAGCVGVFVDSKKRLLSCLVDPWSWYISSSVKSWNLDGKIIQIVSP</sequence>
<proteinExistence type="predicted"/>
<reference evidence="1 2" key="1">
    <citation type="journal article" date="2011" name="Science">
        <title>The Selaginella genome identifies genetic changes associated with the evolution of vascular plants.</title>
        <authorList>
            <person name="Banks J.A."/>
            <person name="Nishiyama T."/>
            <person name="Hasebe M."/>
            <person name="Bowman J.L."/>
            <person name="Gribskov M."/>
            <person name="dePamphilis C."/>
            <person name="Albert V.A."/>
            <person name="Aono N."/>
            <person name="Aoyama T."/>
            <person name="Ambrose B.A."/>
            <person name="Ashton N.W."/>
            <person name="Axtell M.J."/>
            <person name="Barker E."/>
            <person name="Barker M.S."/>
            <person name="Bennetzen J.L."/>
            <person name="Bonawitz N.D."/>
            <person name="Chapple C."/>
            <person name="Cheng C."/>
            <person name="Correa L.G."/>
            <person name="Dacre M."/>
            <person name="DeBarry J."/>
            <person name="Dreyer I."/>
            <person name="Elias M."/>
            <person name="Engstrom E.M."/>
            <person name="Estelle M."/>
            <person name="Feng L."/>
            <person name="Finet C."/>
            <person name="Floyd S.K."/>
            <person name="Frommer W.B."/>
            <person name="Fujita T."/>
            <person name="Gramzow L."/>
            <person name="Gutensohn M."/>
            <person name="Harholt J."/>
            <person name="Hattori M."/>
            <person name="Heyl A."/>
            <person name="Hirai T."/>
            <person name="Hiwatashi Y."/>
            <person name="Ishikawa M."/>
            <person name="Iwata M."/>
            <person name="Karol K.G."/>
            <person name="Koehler B."/>
            <person name="Kolukisaoglu U."/>
            <person name="Kubo M."/>
            <person name="Kurata T."/>
            <person name="Lalonde S."/>
            <person name="Li K."/>
            <person name="Li Y."/>
            <person name="Litt A."/>
            <person name="Lyons E."/>
            <person name="Manning G."/>
            <person name="Maruyama T."/>
            <person name="Michael T.P."/>
            <person name="Mikami K."/>
            <person name="Miyazaki S."/>
            <person name="Morinaga S."/>
            <person name="Murata T."/>
            <person name="Mueller-Roeber B."/>
            <person name="Nelson D.R."/>
            <person name="Obara M."/>
            <person name="Oguri Y."/>
            <person name="Olmstead R.G."/>
            <person name="Onodera N."/>
            <person name="Petersen B.L."/>
            <person name="Pils B."/>
            <person name="Prigge M."/>
            <person name="Rensing S.A."/>
            <person name="Riano-Pachon D.M."/>
            <person name="Roberts A.W."/>
            <person name="Sato Y."/>
            <person name="Scheller H.V."/>
            <person name="Schulz B."/>
            <person name="Schulz C."/>
            <person name="Shakirov E.V."/>
            <person name="Shibagaki N."/>
            <person name="Shinohara N."/>
            <person name="Shippen D.E."/>
            <person name="Soerensen I."/>
            <person name="Sotooka R."/>
            <person name="Sugimoto N."/>
            <person name="Sugita M."/>
            <person name="Sumikawa N."/>
            <person name="Tanurdzic M."/>
            <person name="Theissen G."/>
            <person name="Ulvskov P."/>
            <person name="Wakazuki S."/>
            <person name="Weng J.K."/>
            <person name="Willats W.W."/>
            <person name="Wipf D."/>
            <person name="Wolf P.G."/>
            <person name="Yang L."/>
            <person name="Zimmer A.D."/>
            <person name="Zhu Q."/>
            <person name="Mitros T."/>
            <person name="Hellsten U."/>
            <person name="Loque D."/>
            <person name="Otillar R."/>
            <person name="Salamov A."/>
            <person name="Schmutz J."/>
            <person name="Shapiro H."/>
            <person name="Lindquist E."/>
            <person name="Lucas S."/>
            <person name="Rokhsar D."/>
            <person name="Grigoriev I.V."/>
        </authorList>
    </citation>
    <scope>NUCLEOTIDE SEQUENCE [LARGE SCALE GENOMIC DNA]</scope>
</reference>
<keyword evidence="2" id="KW-1185">Reference proteome</keyword>
<dbReference type="KEGG" id="smo:SELMODRAFT_441127"/>
<dbReference type="Proteomes" id="UP000001514">
    <property type="component" value="Unassembled WGS sequence"/>
</dbReference>
<dbReference type="EMBL" id="GL377579">
    <property type="protein sequence ID" value="EFJ28410.1"/>
    <property type="molecule type" value="Genomic_DNA"/>
</dbReference>
<protein>
    <submittedName>
        <fullName evidence="1">Uncharacterized protein</fullName>
    </submittedName>
</protein>
<dbReference type="Gramene" id="EFJ28410">
    <property type="protein sequence ID" value="EFJ28410"/>
    <property type="gene ID" value="SELMODRAFT_441127"/>
</dbReference>
<evidence type="ECO:0000313" key="1">
    <source>
        <dbReference type="EMBL" id="EFJ28410.1"/>
    </source>
</evidence>
<organism evidence="2">
    <name type="scientific">Selaginella moellendorffii</name>
    <name type="common">Spikemoss</name>
    <dbReference type="NCBI Taxonomy" id="88036"/>
    <lineage>
        <taxon>Eukaryota</taxon>
        <taxon>Viridiplantae</taxon>
        <taxon>Streptophyta</taxon>
        <taxon>Embryophyta</taxon>
        <taxon>Tracheophyta</taxon>
        <taxon>Lycopodiopsida</taxon>
        <taxon>Selaginellales</taxon>
        <taxon>Selaginellaceae</taxon>
        <taxon>Selaginella</taxon>
    </lineage>
</organism>
<dbReference type="HOGENOM" id="CLU_644656_0_0_1"/>
<name>D8RGR3_SELML</name>
<dbReference type="InParanoid" id="D8RGR3"/>
<accession>D8RGR3</accession>